<protein>
    <recommendedName>
        <fullName evidence="3">BZIP domain-containing protein</fullName>
    </recommendedName>
</protein>
<dbReference type="PANTHER" id="PTHR38116:SF1">
    <property type="entry name" value="BZIP DOMAIN-CONTAINING PROTEIN"/>
    <property type="match status" value="1"/>
</dbReference>
<dbReference type="Pfam" id="PF11905">
    <property type="entry name" value="DUF3425"/>
    <property type="match status" value="1"/>
</dbReference>
<gene>
    <name evidence="1" type="ORF">FB567DRAFT_530978</name>
</gene>
<evidence type="ECO:0008006" key="3">
    <source>
        <dbReference type="Google" id="ProtNLM"/>
    </source>
</evidence>
<dbReference type="OrthoDB" id="2245989at2759"/>
<dbReference type="AlphaFoldDB" id="A0A8K0VWZ6"/>
<keyword evidence="2" id="KW-1185">Reference proteome</keyword>
<sequence length="293" mass="33223">MSPTTLHAQRQHVPYLEDIVNVDDDWRGVGDASARRKRQNRLNVRAYRRRKAMASSHDSRAVRDSHYASAAAQPSLLHWIERHQTADFLLKRERLPNQSILPMDMPASTSIVSAVFPLSPDHLITLVQFNALRGSLANRQLLDAAMSVDAYTTPSVGPTGLHVLPKLTNGALEILPRSLHPTETQRTISHPHWVDIIPHPNIRDNLINAIGNFDEHLLWSEIVGGLFLGFESKSSQMTHGAVMWDTPWYWEGWELGESVVLNWAWALKGCDDVLLATNYWREKRGEKRLVIKS</sequence>
<evidence type="ECO:0000313" key="2">
    <source>
        <dbReference type="Proteomes" id="UP000813461"/>
    </source>
</evidence>
<dbReference type="InterPro" id="IPR021833">
    <property type="entry name" value="DUF3425"/>
</dbReference>
<dbReference type="PANTHER" id="PTHR38116">
    <property type="entry name" value="CHROMOSOME 7, WHOLE GENOME SHOTGUN SEQUENCE"/>
    <property type="match status" value="1"/>
</dbReference>
<organism evidence="1 2">
    <name type="scientific">Paraphoma chrysanthemicola</name>
    <dbReference type="NCBI Taxonomy" id="798071"/>
    <lineage>
        <taxon>Eukaryota</taxon>
        <taxon>Fungi</taxon>
        <taxon>Dikarya</taxon>
        <taxon>Ascomycota</taxon>
        <taxon>Pezizomycotina</taxon>
        <taxon>Dothideomycetes</taxon>
        <taxon>Pleosporomycetidae</taxon>
        <taxon>Pleosporales</taxon>
        <taxon>Pleosporineae</taxon>
        <taxon>Phaeosphaeriaceae</taxon>
        <taxon>Paraphoma</taxon>
    </lineage>
</organism>
<evidence type="ECO:0000313" key="1">
    <source>
        <dbReference type="EMBL" id="KAH7082302.1"/>
    </source>
</evidence>
<dbReference type="EMBL" id="JAGMVJ010000014">
    <property type="protein sequence ID" value="KAH7082302.1"/>
    <property type="molecule type" value="Genomic_DNA"/>
</dbReference>
<name>A0A8K0VWZ6_9PLEO</name>
<comment type="caution">
    <text evidence="1">The sequence shown here is derived from an EMBL/GenBank/DDBJ whole genome shotgun (WGS) entry which is preliminary data.</text>
</comment>
<accession>A0A8K0VWZ6</accession>
<reference evidence="1" key="1">
    <citation type="journal article" date="2021" name="Nat. Commun.">
        <title>Genetic determinants of endophytism in the Arabidopsis root mycobiome.</title>
        <authorList>
            <person name="Mesny F."/>
            <person name="Miyauchi S."/>
            <person name="Thiergart T."/>
            <person name="Pickel B."/>
            <person name="Atanasova L."/>
            <person name="Karlsson M."/>
            <person name="Huettel B."/>
            <person name="Barry K.W."/>
            <person name="Haridas S."/>
            <person name="Chen C."/>
            <person name="Bauer D."/>
            <person name="Andreopoulos W."/>
            <person name="Pangilinan J."/>
            <person name="LaButti K."/>
            <person name="Riley R."/>
            <person name="Lipzen A."/>
            <person name="Clum A."/>
            <person name="Drula E."/>
            <person name="Henrissat B."/>
            <person name="Kohler A."/>
            <person name="Grigoriev I.V."/>
            <person name="Martin F.M."/>
            <person name="Hacquard S."/>
        </authorList>
    </citation>
    <scope>NUCLEOTIDE SEQUENCE</scope>
    <source>
        <strain evidence="1">MPI-SDFR-AT-0120</strain>
    </source>
</reference>
<dbReference type="Proteomes" id="UP000813461">
    <property type="component" value="Unassembled WGS sequence"/>
</dbReference>
<proteinExistence type="predicted"/>